<name>A0ABS7QLC2_9ACTN</name>
<feature type="signal peptide" evidence="3">
    <location>
        <begin position="1"/>
        <end position="29"/>
    </location>
</feature>
<evidence type="ECO:0000256" key="2">
    <source>
        <dbReference type="SAM" id="Phobius"/>
    </source>
</evidence>
<dbReference type="NCBIfam" id="NF041528">
    <property type="entry name" value="strep_LAETG"/>
    <property type="match status" value="1"/>
</dbReference>
<evidence type="ECO:0000313" key="4">
    <source>
        <dbReference type="EMBL" id="MBY8883989.1"/>
    </source>
</evidence>
<sequence>MATRRSLTTTTAVAGGLLAALCFVPSASASVEHPEHSATASAASAGTTASTRSSGTAAATRHTADTVRGAAAATAAGLADTGSVDTTPYLVGGSAFLGVGAALLLYSRRRALVLF</sequence>
<reference evidence="4 5" key="1">
    <citation type="submission" date="2021-08" db="EMBL/GenBank/DDBJ databases">
        <title>Streptomyces sp. PTM05 isolated from lichen.</title>
        <authorList>
            <person name="Somphong A."/>
            <person name="Phongsopitanun W."/>
            <person name="Tanasupawat S."/>
        </authorList>
    </citation>
    <scope>NUCLEOTIDE SEQUENCE [LARGE SCALE GENOMIC DNA]</scope>
    <source>
        <strain evidence="4 5">Ptm05</strain>
    </source>
</reference>
<feature type="region of interest" description="Disordered" evidence="1">
    <location>
        <begin position="34"/>
        <end position="63"/>
    </location>
</feature>
<organism evidence="4 5">
    <name type="scientific">Streptantibioticus parmotrematis</name>
    <dbReference type="NCBI Taxonomy" id="2873249"/>
    <lineage>
        <taxon>Bacteria</taxon>
        <taxon>Bacillati</taxon>
        <taxon>Actinomycetota</taxon>
        <taxon>Actinomycetes</taxon>
        <taxon>Kitasatosporales</taxon>
        <taxon>Streptomycetaceae</taxon>
        <taxon>Streptantibioticus</taxon>
    </lineage>
</organism>
<evidence type="ECO:0000256" key="1">
    <source>
        <dbReference type="SAM" id="MobiDB-lite"/>
    </source>
</evidence>
<evidence type="ECO:0000256" key="3">
    <source>
        <dbReference type="SAM" id="SignalP"/>
    </source>
</evidence>
<feature type="compositionally biased region" description="Low complexity" evidence="1">
    <location>
        <begin position="37"/>
        <end position="63"/>
    </location>
</feature>
<dbReference type="NCBIfam" id="TIGR01167">
    <property type="entry name" value="LPXTG_anchor"/>
    <property type="match status" value="1"/>
</dbReference>
<gene>
    <name evidence="4" type="ORF">K7472_03920</name>
</gene>
<keyword evidence="2" id="KW-1133">Transmembrane helix</keyword>
<feature type="transmembrane region" description="Helical" evidence="2">
    <location>
        <begin position="89"/>
        <end position="106"/>
    </location>
</feature>
<keyword evidence="2" id="KW-0812">Transmembrane</keyword>
<feature type="chain" id="PRO_5046386903" evidence="3">
    <location>
        <begin position="30"/>
        <end position="115"/>
    </location>
</feature>
<evidence type="ECO:0000313" key="5">
    <source>
        <dbReference type="Proteomes" id="UP001198565"/>
    </source>
</evidence>
<keyword evidence="2" id="KW-0472">Membrane</keyword>
<dbReference type="InterPro" id="IPR006311">
    <property type="entry name" value="TAT_signal"/>
</dbReference>
<accession>A0ABS7QLC2</accession>
<dbReference type="PROSITE" id="PS51318">
    <property type="entry name" value="TAT"/>
    <property type="match status" value="1"/>
</dbReference>
<comment type="caution">
    <text evidence="4">The sequence shown here is derived from an EMBL/GenBank/DDBJ whole genome shotgun (WGS) entry which is preliminary data.</text>
</comment>
<keyword evidence="5" id="KW-1185">Reference proteome</keyword>
<dbReference type="EMBL" id="JAINVZ010000002">
    <property type="protein sequence ID" value="MBY8883989.1"/>
    <property type="molecule type" value="Genomic_DNA"/>
</dbReference>
<proteinExistence type="predicted"/>
<protein>
    <submittedName>
        <fullName evidence="4">LPXTG cell wall anchor domain-containing protein</fullName>
    </submittedName>
</protein>
<keyword evidence="3" id="KW-0732">Signal</keyword>
<dbReference type="RefSeq" id="WP_222973861.1">
    <property type="nucleotide sequence ID" value="NZ_JAINVZ010000002.1"/>
</dbReference>
<dbReference type="Proteomes" id="UP001198565">
    <property type="component" value="Unassembled WGS sequence"/>
</dbReference>